<gene>
    <name evidence="1" type="ORF">MGWOODY_XGa1770</name>
</gene>
<dbReference type="AlphaFoldDB" id="A0A160TTX4"/>
<dbReference type="EMBL" id="CZRL01000106">
    <property type="protein sequence ID" value="CUS54780.1"/>
    <property type="molecule type" value="Genomic_DNA"/>
</dbReference>
<accession>A0A160TTX4</accession>
<proteinExistence type="predicted"/>
<name>A0A160TTX4_9ZZZZ</name>
<organism evidence="1">
    <name type="scientific">hydrothermal vent metagenome</name>
    <dbReference type="NCBI Taxonomy" id="652676"/>
    <lineage>
        <taxon>unclassified sequences</taxon>
        <taxon>metagenomes</taxon>
        <taxon>ecological metagenomes</taxon>
    </lineage>
</organism>
<sequence>MIVERLTVQAIQIVDFQVSVIKEDNMSRVLPSNAFTD</sequence>
<reference evidence="1" key="1">
    <citation type="submission" date="2015-10" db="EMBL/GenBank/DDBJ databases">
        <authorList>
            <person name="Gilbert D.G."/>
        </authorList>
    </citation>
    <scope>NUCLEOTIDE SEQUENCE</scope>
</reference>
<evidence type="ECO:0000313" key="1">
    <source>
        <dbReference type="EMBL" id="CUS54780.1"/>
    </source>
</evidence>
<protein>
    <submittedName>
        <fullName evidence="1">Uncharacterized protein</fullName>
    </submittedName>
</protein>